<dbReference type="STRING" id="7739.C3ZP53"/>
<dbReference type="RefSeq" id="XP_035663098.1">
    <property type="nucleotide sequence ID" value="XM_035807205.1"/>
</dbReference>
<dbReference type="PROSITE" id="PS50195">
    <property type="entry name" value="PX"/>
    <property type="match status" value="1"/>
</dbReference>
<dbReference type="Pfam" id="PF00787">
    <property type="entry name" value="PX"/>
    <property type="match status" value="1"/>
</dbReference>
<dbReference type="GeneID" id="118406850"/>
<feature type="compositionally biased region" description="Pro residues" evidence="1">
    <location>
        <begin position="290"/>
        <end position="313"/>
    </location>
</feature>
<dbReference type="OMA" id="NRIQTMN"/>
<proteinExistence type="predicted"/>
<evidence type="ECO:0000259" key="2">
    <source>
        <dbReference type="PROSITE" id="PS50195"/>
    </source>
</evidence>
<dbReference type="InterPro" id="IPR039701">
    <property type="entry name" value="HS1BP3"/>
</dbReference>
<dbReference type="SMART" id="SM00312">
    <property type="entry name" value="PX"/>
    <property type="match status" value="1"/>
</dbReference>
<reference evidence="5" key="3">
    <citation type="submission" date="2025-04" db="UniProtKB">
        <authorList>
            <consortium name="RefSeq"/>
        </authorList>
    </citation>
    <scope>IDENTIFICATION</scope>
    <source>
        <strain evidence="5">S238N-H82</strain>
        <tissue evidence="5">Testes</tissue>
    </source>
</reference>
<keyword evidence="4" id="KW-1185">Reference proteome</keyword>
<dbReference type="OrthoDB" id="10254720at2759"/>
<evidence type="ECO:0000313" key="3">
    <source>
        <dbReference type="EMBL" id="EEN45680.1"/>
    </source>
</evidence>
<evidence type="ECO:0000313" key="4">
    <source>
        <dbReference type="Proteomes" id="UP000001554"/>
    </source>
</evidence>
<dbReference type="InterPro" id="IPR037901">
    <property type="entry name" value="HS1BP3_PX"/>
</dbReference>
<dbReference type="SUPFAM" id="SSF64268">
    <property type="entry name" value="PX domain"/>
    <property type="match status" value="1"/>
</dbReference>
<dbReference type="GO" id="GO:0035091">
    <property type="term" value="F:phosphatidylinositol binding"/>
    <property type="evidence" value="ECO:0007669"/>
    <property type="project" value="InterPro"/>
</dbReference>
<feature type="domain" description="PX" evidence="2">
    <location>
        <begin position="17"/>
        <end position="141"/>
    </location>
</feature>
<dbReference type="eggNOG" id="ENOG502QSUW">
    <property type="taxonomic scope" value="Eukaryota"/>
</dbReference>
<evidence type="ECO:0000313" key="5">
    <source>
        <dbReference type="RefSeq" id="XP_035663098.1"/>
    </source>
</evidence>
<feature type="region of interest" description="Disordered" evidence="1">
    <location>
        <begin position="250"/>
        <end position="361"/>
    </location>
</feature>
<dbReference type="CDD" id="cd06868">
    <property type="entry name" value="PX_HS1BP3"/>
    <property type="match status" value="1"/>
</dbReference>
<dbReference type="InterPro" id="IPR001683">
    <property type="entry name" value="PX_dom"/>
</dbReference>
<dbReference type="Proteomes" id="UP000001554">
    <property type="component" value="Chromosome 19"/>
</dbReference>
<accession>C3ZP53</accession>
<dbReference type="EMBL" id="GG666655">
    <property type="protein sequence ID" value="EEN45680.1"/>
    <property type="molecule type" value="Genomic_DNA"/>
</dbReference>
<name>C3ZP53_BRAFL</name>
<dbReference type="KEGG" id="bfo:118406850"/>
<protein>
    <submittedName>
        <fullName evidence="5">HCLS1-binding protein 3-like</fullName>
    </submittedName>
</protein>
<dbReference type="AlphaFoldDB" id="C3ZP53"/>
<dbReference type="Gene3D" id="3.30.1520.10">
    <property type="entry name" value="Phox-like domain"/>
    <property type="match status" value="1"/>
</dbReference>
<dbReference type="InterPro" id="IPR036871">
    <property type="entry name" value="PX_dom_sf"/>
</dbReference>
<reference evidence="4" key="2">
    <citation type="journal article" date="2020" name="Nat. Ecol. Evol.">
        <title>Deeply conserved synteny resolves early events in vertebrate evolution.</title>
        <authorList>
            <person name="Simakov O."/>
            <person name="Marletaz F."/>
            <person name="Yue J.X."/>
            <person name="O'Connell B."/>
            <person name="Jenkins J."/>
            <person name="Brandt A."/>
            <person name="Calef R."/>
            <person name="Tung C.H."/>
            <person name="Huang T.K."/>
            <person name="Schmutz J."/>
            <person name="Satoh N."/>
            <person name="Yu J.K."/>
            <person name="Putnam N.H."/>
            <person name="Green R.E."/>
            <person name="Rokhsar D.S."/>
        </authorList>
    </citation>
    <scope>NUCLEOTIDE SEQUENCE [LARGE SCALE GENOMIC DNA]</scope>
    <source>
        <strain evidence="4">S238N-H82</strain>
    </source>
</reference>
<feature type="region of interest" description="Disordered" evidence="1">
    <location>
        <begin position="156"/>
        <end position="178"/>
    </location>
</feature>
<dbReference type="InParanoid" id="C3ZP53"/>
<sequence>MPIAATVTTRELRNSETGLDLSVPQTEEIAGTLATTTLYQTIVITDLSVFKSPKHRENDVVQFMCSHKYAEFEALHKSLDEKFSGTALPALPSRMVLKSSAAVIKERRNACDTFLRFVARTPKLATCPELLEFLGVSKSKATYYLRRAEAKIAPSQAENKEDIFEEKPANDEPTKPQNVQDLSKKVDIFGGDVVDEADVDLFGQTSSSTTVDDELFGAAPVKKVDVTRSQVVKLFGEEDDEDQELFIPEGARVEAKPEPTVEVEDNTDLLTIEDDLDKLLNVSKEKPKPSPKPSPKPRPIPAPRPGKKPPTAPKPSLTKAARSSEDLSGGQVRTVESMGDDDIMKYIQTESSQQDDDLNLF</sequence>
<organism>
    <name type="scientific">Branchiostoma floridae</name>
    <name type="common">Florida lancelet</name>
    <name type="synonym">Amphioxus</name>
    <dbReference type="NCBI Taxonomy" id="7739"/>
    <lineage>
        <taxon>Eukaryota</taxon>
        <taxon>Metazoa</taxon>
        <taxon>Chordata</taxon>
        <taxon>Cephalochordata</taxon>
        <taxon>Leptocardii</taxon>
        <taxon>Amphioxiformes</taxon>
        <taxon>Branchiostomatidae</taxon>
        <taxon>Branchiostoma</taxon>
    </lineage>
</organism>
<feature type="compositionally biased region" description="Acidic residues" evidence="1">
    <location>
        <begin position="261"/>
        <end position="276"/>
    </location>
</feature>
<evidence type="ECO:0000256" key="1">
    <source>
        <dbReference type="SAM" id="MobiDB-lite"/>
    </source>
</evidence>
<gene>
    <name evidence="5" type="primary">LOC118406850</name>
    <name evidence="3" type="ORF">BRAFLDRAFT_117263</name>
</gene>
<dbReference type="PANTHER" id="PTHR14431:SF1">
    <property type="entry name" value="HCLS1-BINDING PROTEIN 3"/>
    <property type="match status" value="1"/>
</dbReference>
<reference evidence="3" key="1">
    <citation type="journal article" date="2008" name="Nature">
        <title>The amphioxus genome and the evolution of the chordate karyotype.</title>
        <authorList>
            <consortium name="US DOE Joint Genome Institute (JGI-PGF)"/>
            <person name="Putnam N.H."/>
            <person name="Butts T."/>
            <person name="Ferrier D.E.K."/>
            <person name="Furlong R.F."/>
            <person name="Hellsten U."/>
            <person name="Kawashima T."/>
            <person name="Robinson-Rechavi M."/>
            <person name="Shoguchi E."/>
            <person name="Terry A."/>
            <person name="Yu J.-K."/>
            <person name="Benito-Gutierrez E.L."/>
            <person name="Dubchak I."/>
            <person name="Garcia-Fernandez J."/>
            <person name="Gibson-Brown J.J."/>
            <person name="Grigoriev I.V."/>
            <person name="Horton A.C."/>
            <person name="de Jong P.J."/>
            <person name="Jurka J."/>
            <person name="Kapitonov V.V."/>
            <person name="Kohara Y."/>
            <person name="Kuroki Y."/>
            <person name="Lindquist E."/>
            <person name="Lucas S."/>
            <person name="Osoegawa K."/>
            <person name="Pennacchio L.A."/>
            <person name="Salamov A.A."/>
            <person name="Satou Y."/>
            <person name="Sauka-Spengler T."/>
            <person name="Schmutz J."/>
            <person name="Shin-I T."/>
            <person name="Toyoda A."/>
            <person name="Bronner-Fraser M."/>
            <person name="Fujiyama A."/>
            <person name="Holland L.Z."/>
            <person name="Holland P.W.H."/>
            <person name="Satoh N."/>
            <person name="Rokhsar D.S."/>
        </authorList>
    </citation>
    <scope>NUCLEOTIDE SEQUENCE [LARGE SCALE GENOMIC DNA]</scope>
    <source>
        <strain evidence="3">S238N-H82</strain>
        <tissue evidence="3">Testes</tissue>
    </source>
</reference>
<feature type="compositionally biased region" description="Basic and acidic residues" evidence="1">
    <location>
        <begin position="158"/>
        <end position="174"/>
    </location>
</feature>
<dbReference type="PANTHER" id="PTHR14431">
    <property type="entry name" value="HCLS1-BINDING PROTEIN 3"/>
    <property type="match status" value="1"/>
</dbReference>